<evidence type="ECO:0000256" key="1">
    <source>
        <dbReference type="ARBA" id="ARBA00022741"/>
    </source>
</evidence>
<dbReference type="InterPro" id="IPR033454">
    <property type="entry name" value="RecG_wedge"/>
</dbReference>
<dbReference type="Pfam" id="PF00270">
    <property type="entry name" value="DEAD"/>
    <property type="match status" value="1"/>
</dbReference>
<dbReference type="InterPro" id="IPR047112">
    <property type="entry name" value="RecG/Mfd"/>
</dbReference>
<evidence type="ECO:0000313" key="10">
    <source>
        <dbReference type="EMBL" id="OYN88206.1"/>
    </source>
</evidence>
<dbReference type="SMART" id="SM00487">
    <property type="entry name" value="DEXDc"/>
    <property type="match status" value="1"/>
</dbReference>
<dbReference type="PROSITE" id="PS51192">
    <property type="entry name" value="HELICASE_ATP_BIND_1"/>
    <property type="match status" value="1"/>
</dbReference>
<dbReference type="PROSITE" id="PS51194">
    <property type="entry name" value="HELICASE_CTER"/>
    <property type="match status" value="1"/>
</dbReference>
<keyword evidence="5" id="KW-0067">ATP-binding</keyword>
<dbReference type="InterPro" id="IPR027417">
    <property type="entry name" value="P-loop_NTPase"/>
</dbReference>
<dbReference type="InterPro" id="IPR014001">
    <property type="entry name" value="Helicase_ATP-bd"/>
</dbReference>
<dbReference type="Pfam" id="PF00271">
    <property type="entry name" value="Helicase_C"/>
    <property type="match status" value="1"/>
</dbReference>
<dbReference type="CDD" id="cd04488">
    <property type="entry name" value="RecG_wedge_OBF"/>
    <property type="match status" value="1"/>
</dbReference>
<evidence type="ECO:0000259" key="9">
    <source>
        <dbReference type="PROSITE" id="PS51194"/>
    </source>
</evidence>
<name>A0A255E9L5_9ACTN</name>
<evidence type="ECO:0000256" key="3">
    <source>
        <dbReference type="ARBA" id="ARBA00022801"/>
    </source>
</evidence>
<keyword evidence="3" id="KW-0378">Hydrolase</keyword>
<dbReference type="InterPro" id="IPR011545">
    <property type="entry name" value="DEAD/DEAH_box_helicase_dom"/>
</dbReference>
<dbReference type="GO" id="GO:0003678">
    <property type="term" value="F:DNA helicase activity"/>
    <property type="evidence" value="ECO:0007669"/>
    <property type="project" value="TreeGrafter"/>
</dbReference>
<dbReference type="GO" id="GO:0003677">
    <property type="term" value="F:DNA binding"/>
    <property type="evidence" value="ECO:0007669"/>
    <property type="project" value="UniProtKB-KW"/>
</dbReference>
<keyword evidence="7" id="KW-0234">DNA repair</keyword>
<evidence type="ECO:0000256" key="5">
    <source>
        <dbReference type="ARBA" id="ARBA00022840"/>
    </source>
</evidence>
<dbReference type="GO" id="GO:0005524">
    <property type="term" value="F:ATP binding"/>
    <property type="evidence" value="ECO:0007669"/>
    <property type="project" value="UniProtKB-KW"/>
</dbReference>
<dbReference type="SUPFAM" id="SSF50249">
    <property type="entry name" value="Nucleic acid-binding proteins"/>
    <property type="match status" value="1"/>
</dbReference>
<dbReference type="SUPFAM" id="SSF52540">
    <property type="entry name" value="P-loop containing nucleoside triphosphate hydrolases"/>
    <property type="match status" value="2"/>
</dbReference>
<reference evidence="10 11" key="1">
    <citation type="submission" date="2017-07" db="EMBL/GenBank/DDBJ databases">
        <title>Draft whole genome sequences of clinical Proprionibacteriaceae strains.</title>
        <authorList>
            <person name="Bernier A.-M."/>
            <person name="Bernard K."/>
            <person name="Domingo M.-C."/>
        </authorList>
    </citation>
    <scope>NUCLEOTIDE SEQUENCE [LARGE SCALE GENOMIC DNA]</scope>
    <source>
        <strain evidence="10 11">NML 160184</strain>
    </source>
</reference>
<dbReference type="Pfam" id="PF17191">
    <property type="entry name" value="RecG_wedge"/>
    <property type="match status" value="1"/>
</dbReference>
<organism evidence="10 11">
    <name type="scientific">Parenemella sanctibonifatiensis</name>
    <dbReference type="NCBI Taxonomy" id="2016505"/>
    <lineage>
        <taxon>Bacteria</taxon>
        <taxon>Bacillati</taxon>
        <taxon>Actinomycetota</taxon>
        <taxon>Actinomycetes</taxon>
        <taxon>Propionibacteriales</taxon>
        <taxon>Propionibacteriaceae</taxon>
        <taxon>Parenemella</taxon>
    </lineage>
</organism>
<dbReference type="AlphaFoldDB" id="A0A255E9L5"/>
<evidence type="ECO:0000313" key="11">
    <source>
        <dbReference type="Proteomes" id="UP000216533"/>
    </source>
</evidence>
<keyword evidence="1" id="KW-0547">Nucleotide-binding</keyword>
<accession>A0A255E9L5</accession>
<dbReference type="GO" id="GO:0006281">
    <property type="term" value="P:DNA repair"/>
    <property type="evidence" value="ECO:0007669"/>
    <property type="project" value="UniProtKB-KW"/>
</dbReference>
<dbReference type="PANTHER" id="PTHR47964:SF1">
    <property type="entry name" value="ATP-DEPENDENT DNA HELICASE HOMOLOG RECG, CHLOROPLASTIC"/>
    <property type="match status" value="1"/>
</dbReference>
<evidence type="ECO:0000256" key="6">
    <source>
        <dbReference type="ARBA" id="ARBA00023125"/>
    </source>
</evidence>
<keyword evidence="6" id="KW-0238">DNA-binding</keyword>
<evidence type="ECO:0000256" key="2">
    <source>
        <dbReference type="ARBA" id="ARBA00022763"/>
    </source>
</evidence>
<dbReference type="RefSeq" id="WP_094450191.1">
    <property type="nucleotide sequence ID" value="NZ_NMVI01000013.1"/>
</dbReference>
<dbReference type="Gene3D" id="2.40.50.140">
    <property type="entry name" value="Nucleic acid-binding proteins"/>
    <property type="match status" value="1"/>
</dbReference>
<sequence>MAGDQWRTQIFAELNRPVVRVVGDKTAKQLEKLRISTVGELVRHLPRRYLSGTETSDLSQLIVGEDVAVMAVVAKVDILGYEPRQRLELILSDGQGQLRVTFFGKPYHIKYWSTLLKPGARGIFSGKVGAFRDQPQLSHPDFVIVDEQGNVIGGAERNMTMARMSQTGYIGMYPATAKLPTWRVAECIQLALDQISGGDPWPDWLIERAELMDLPQALHQVHQPTDRATAETAAERIRYDEAFGVQLAMQVRRQRARATAAVPRTPVADGLLAAVDAALPYQLTEGQRRVGADISSDLQQQVPMHRLLQGEVGSGKTVVALRAMAQVVDAGGQAVLLAPTEVLAGQHLRSLEALLGDLAAGGTLTAAPHATRIGYLSGAVSAAQRRQVHDEIASGEIGIVVGTHAVLSGVEFADLGLVVIDEQHRFGVEQRTALQGSQGRRPHTLVMTATPIPRTIAMSVFGDLDVSSLTEVPAGRAEVATHVIPTLTTDWLPTAWQRIREAAEAGRQAFVVVPRIEGEDGVEAVAADLAAGPLEGLRLEVLHGRLPTEDKDRIMRSFAAGDTDVLVATTVIEVGVDVPNASVMVIMDADRFGISQLHQLRGRIGRGQHPGLCLLVTGVEGDTLAAQRLAQVASLHDGFALADVDLQFRREGDVLGSAQSGRSAGLRLVSPLVDVDLILRARDDAVEALRLDPDLTTDGFADAVAQVEKIAGDEWWNE</sequence>
<dbReference type="PANTHER" id="PTHR47964">
    <property type="entry name" value="ATP-DEPENDENT DNA HELICASE HOMOLOG RECG, CHLOROPLASTIC"/>
    <property type="match status" value="1"/>
</dbReference>
<protein>
    <submittedName>
        <fullName evidence="10">ATP-dependent DNA helicase RecG</fullName>
    </submittedName>
</protein>
<feature type="domain" description="Helicase ATP-binding" evidence="8">
    <location>
        <begin position="297"/>
        <end position="469"/>
    </location>
</feature>
<dbReference type="EMBL" id="NMVI01000013">
    <property type="protein sequence ID" value="OYN88206.1"/>
    <property type="molecule type" value="Genomic_DNA"/>
</dbReference>
<comment type="caution">
    <text evidence="10">The sequence shown here is derived from an EMBL/GenBank/DDBJ whole genome shotgun (WGS) entry which is preliminary data.</text>
</comment>
<keyword evidence="2" id="KW-0227">DNA damage</keyword>
<evidence type="ECO:0000256" key="7">
    <source>
        <dbReference type="ARBA" id="ARBA00023204"/>
    </source>
</evidence>
<dbReference type="InterPro" id="IPR001650">
    <property type="entry name" value="Helicase_C-like"/>
</dbReference>
<keyword evidence="4 10" id="KW-0347">Helicase</keyword>
<dbReference type="InterPro" id="IPR012340">
    <property type="entry name" value="NA-bd_OB-fold"/>
</dbReference>
<dbReference type="Gene3D" id="3.40.50.300">
    <property type="entry name" value="P-loop containing nucleotide triphosphate hydrolases"/>
    <property type="match status" value="2"/>
</dbReference>
<feature type="domain" description="Helicase C-terminal" evidence="9">
    <location>
        <begin position="498"/>
        <end position="652"/>
    </location>
</feature>
<evidence type="ECO:0000259" key="8">
    <source>
        <dbReference type="PROSITE" id="PS51192"/>
    </source>
</evidence>
<dbReference type="GO" id="GO:0016787">
    <property type="term" value="F:hydrolase activity"/>
    <property type="evidence" value="ECO:0007669"/>
    <property type="project" value="UniProtKB-KW"/>
</dbReference>
<evidence type="ECO:0000256" key="4">
    <source>
        <dbReference type="ARBA" id="ARBA00022806"/>
    </source>
</evidence>
<proteinExistence type="predicted"/>
<dbReference type="Proteomes" id="UP000216533">
    <property type="component" value="Unassembled WGS sequence"/>
</dbReference>
<gene>
    <name evidence="10" type="ORF">CGZ92_04475</name>
</gene>
<dbReference type="SMART" id="SM00490">
    <property type="entry name" value="HELICc"/>
    <property type="match status" value="1"/>
</dbReference>